<dbReference type="KEGG" id="ngi:103740216"/>
<dbReference type="InterPro" id="IPR015631">
    <property type="entry name" value="CD2/SLAM_rcpt"/>
</dbReference>
<evidence type="ECO:0000256" key="4">
    <source>
        <dbReference type="ARBA" id="ARBA00023180"/>
    </source>
</evidence>
<dbReference type="GO" id="GO:0009897">
    <property type="term" value="C:external side of plasma membrane"/>
    <property type="evidence" value="ECO:0007669"/>
    <property type="project" value="Ensembl"/>
</dbReference>
<dbReference type="GO" id="GO:0042110">
    <property type="term" value="P:T cell activation"/>
    <property type="evidence" value="ECO:0007669"/>
    <property type="project" value="Ensembl"/>
</dbReference>
<reference evidence="7" key="1">
    <citation type="submission" date="2025-08" db="UniProtKB">
        <authorList>
            <consortium name="Ensembl"/>
        </authorList>
    </citation>
    <scope>IDENTIFICATION</scope>
</reference>
<comment type="subcellular location">
    <subcellularLocation>
        <location evidence="1">Membrane</location>
    </subcellularLocation>
</comment>
<evidence type="ECO:0000256" key="3">
    <source>
        <dbReference type="ARBA" id="ARBA00023136"/>
    </source>
</evidence>
<feature type="chain" id="PRO_5034516518" evidence="5">
    <location>
        <begin position="27"/>
        <end position="239"/>
    </location>
</feature>
<evidence type="ECO:0000256" key="2">
    <source>
        <dbReference type="ARBA" id="ARBA00022729"/>
    </source>
</evidence>
<dbReference type="Proteomes" id="UP000694381">
    <property type="component" value="Unassembled WGS sequence"/>
</dbReference>
<dbReference type="OrthoDB" id="9835793at2759"/>
<keyword evidence="3" id="KW-0472">Membrane</keyword>
<evidence type="ECO:0000256" key="1">
    <source>
        <dbReference type="ARBA" id="ARBA00004370"/>
    </source>
</evidence>
<organism evidence="7 8">
    <name type="scientific">Nannospalax galili</name>
    <name type="common">Northern Israeli blind subterranean mole rat</name>
    <name type="synonym">Spalax galili</name>
    <dbReference type="NCBI Taxonomy" id="1026970"/>
    <lineage>
        <taxon>Eukaryota</taxon>
        <taxon>Metazoa</taxon>
        <taxon>Chordata</taxon>
        <taxon>Craniata</taxon>
        <taxon>Vertebrata</taxon>
        <taxon>Euteleostomi</taxon>
        <taxon>Mammalia</taxon>
        <taxon>Eutheria</taxon>
        <taxon>Euarchontoglires</taxon>
        <taxon>Glires</taxon>
        <taxon>Rodentia</taxon>
        <taxon>Myomorpha</taxon>
        <taxon>Muroidea</taxon>
        <taxon>Spalacidae</taxon>
        <taxon>Spalacinae</taxon>
        <taxon>Nannospalax</taxon>
    </lineage>
</organism>
<evidence type="ECO:0000313" key="7">
    <source>
        <dbReference type="Ensembl" id="ENSNGAP00000007186.1"/>
    </source>
</evidence>
<evidence type="ECO:0000256" key="5">
    <source>
        <dbReference type="SAM" id="SignalP"/>
    </source>
</evidence>
<feature type="domain" description="Ig-like" evidence="6">
    <location>
        <begin position="128"/>
        <end position="208"/>
    </location>
</feature>
<reference evidence="7" key="2">
    <citation type="submission" date="2025-09" db="UniProtKB">
        <authorList>
            <consortium name="Ensembl"/>
        </authorList>
    </citation>
    <scope>IDENTIFICATION</scope>
</reference>
<gene>
    <name evidence="7" type="primary">Cd48</name>
</gene>
<dbReference type="Gene3D" id="2.60.40.10">
    <property type="entry name" value="Immunoglobulins"/>
    <property type="match status" value="2"/>
</dbReference>
<dbReference type="InterPro" id="IPR007110">
    <property type="entry name" value="Ig-like_dom"/>
</dbReference>
<evidence type="ECO:0000313" key="8">
    <source>
        <dbReference type="Proteomes" id="UP000694381"/>
    </source>
</evidence>
<dbReference type="Ensembl" id="ENSNGAT00000012666.1">
    <property type="protein sequence ID" value="ENSNGAP00000007186.1"/>
    <property type="gene ID" value="ENSNGAG00000010509.1"/>
</dbReference>
<dbReference type="GO" id="GO:0007165">
    <property type="term" value="P:signal transduction"/>
    <property type="evidence" value="ECO:0007669"/>
    <property type="project" value="Ensembl"/>
</dbReference>
<keyword evidence="2 5" id="KW-0732">Signal</keyword>
<dbReference type="GeneID" id="103740216"/>
<dbReference type="GeneTree" id="ENSGT01030000234540"/>
<dbReference type="RefSeq" id="XP_008839021.1">
    <property type="nucleotide sequence ID" value="XM_008840799.3"/>
</dbReference>
<dbReference type="Pfam" id="PF13895">
    <property type="entry name" value="Ig_2"/>
    <property type="match status" value="1"/>
</dbReference>
<evidence type="ECO:0000259" key="6">
    <source>
        <dbReference type="PROSITE" id="PS50835"/>
    </source>
</evidence>
<accession>A0A8C6QS02</accession>
<keyword evidence="4" id="KW-0325">Glycoprotein</keyword>
<feature type="signal peptide" evidence="5">
    <location>
        <begin position="1"/>
        <end position="26"/>
    </location>
</feature>
<proteinExistence type="predicted"/>
<keyword evidence="8" id="KW-1185">Reference proteome</keyword>
<dbReference type="InterPro" id="IPR013783">
    <property type="entry name" value="Ig-like_fold"/>
</dbReference>
<dbReference type="OMA" id="YFNTKFK"/>
<dbReference type="InterPro" id="IPR036179">
    <property type="entry name" value="Ig-like_dom_sf"/>
</dbReference>
<sequence>MNFKKWDWCLVLELLQLLLLVIGVQGYPKQTKNVMTGSNVTLLPPRKHLGNYKRLTWLYTTKQKILEHENKTKYFNSTFKNRVKLDLESGALHIYEVWRRDSGVYYLRVYNEREEEWAINLTVWDPVPKPFITFKKKEESKDSCYLSLYCEIEDQTADYVWYNDSGPFPNENQADVLELTVNPQNYSTFYTCQVRNPVSSKNDTVYFTPPCGLARSSGVTWIATWLVALAPIMLCSLLI</sequence>
<dbReference type="PANTHER" id="PTHR12080:SF134">
    <property type="entry name" value="CD48 ANTIGEN"/>
    <property type="match status" value="1"/>
</dbReference>
<dbReference type="PANTHER" id="PTHR12080">
    <property type="entry name" value="SIGNALING LYMPHOCYTIC ACTIVATION MOLECULE"/>
    <property type="match status" value="1"/>
</dbReference>
<name>A0A8C6QS02_NANGA</name>
<dbReference type="AlphaFoldDB" id="A0A8C6QS02"/>
<dbReference type="PROSITE" id="PS50835">
    <property type="entry name" value="IG_LIKE"/>
    <property type="match status" value="1"/>
</dbReference>
<protein>
    <submittedName>
        <fullName evidence="7">CD48 antigen</fullName>
    </submittedName>
</protein>
<dbReference type="CTD" id="962"/>
<dbReference type="SUPFAM" id="SSF48726">
    <property type="entry name" value="Immunoglobulin"/>
    <property type="match status" value="2"/>
</dbReference>